<evidence type="ECO:0000313" key="1">
    <source>
        <dbReference type="EMBL" id="TNM85138.1"/>
    </source>
</evidence>
<organism evidence="1 2">
    <name type="scientific">Takifugu bimaculatus</name>
    <dbReference type="NCBI Taxonomy" id="433685"/>
    <lineage>
        <taxon>Eukaryota</taxon>
        <taxon>Metazoa</taxon>
        <taxon>Chordata</taxon>
        <taxon>Craniata</taxon>
        <taxon>Vertebrata</taxon>
        <taxon>Euteleostomi</taxon>
        <taxon>Actinopterygii</taxon>
        <taxon>Neopterygii</taxon>
        <taxon>Teleostei</taxon>
        <taxon>Neoteleostei</taxon>
        <taxon>Acanthomorphata</taxon>
        <taxon>Eupercaria</taxon>
        <taxon>Tetraodontiformes</taxon>
        <taxon>Tetradontoidea</taxon>
        <taxon>Tetraodontidae</taxon>
        <taxon>Takifugu</taxon>
    </lineage>
</organism>
<accession>A0A4Z2B0Q5</accession>
<protein>
    <submittedName>
        <fullName evidence="1">Uncharacterized protein</fullName>
    </submittedName>
</protein>
<dbReference type="EMBL" id="SWLE01000022">
    <property type="protein sequence ID" value="TNM85138.1"/>
    <property type="molecule type" value="Genomic_DNA"/>
</dbReference>
<gene>
    <name evidence="1" type="ORF">fugu_009316</name>
</gene>
<dbReference type="Proteomes" id="UP000516260">
    <property type="component" value="Chromosome 9"/>
</dbReference>
<proteinExistence type="predicted"/>
<sequence length="84" mass="9690">MAVKKTLPNNRLENRRTDLHYPLLPQIHSLWTEKSQRRRFTDAEGVLNSTDGCFLPQQPHFNKVEVTEFQLSALIGGLATDREN</sequence>
<name>A0A4Z2B0Q5_9TELE</name>
<keyword evidence="2" id="KW-1185">Reference proteome</keyword>
<reference evidence="1 2" key="1">
    <citation type="submission" date="2019-04" db="EMBL/GenBank/DDBJ databases">
        <title>The sequence and de novo assembly of Takifugu bimaculatus genome using PacBio and Hi-C technologies.</title>
        <authorList>
            <person name="Xu P."/>
            <person name="Liu B."/>
            <person name="Zhou Z."/>
        </authorList>
    </citation>
    <scope>NUCLEOTIDE SEQUENCE [LARGE SCALE GENOMIC DNA]</scope>
    <source>
        <strain evidence="1">TB-2018</strain>
        <tissue evidence="1">Muscle</tissue>
    </source>
</reference>
<evidence type="ECO:0000313" key="2">
    <source>
        <dbReference type="Proteomes" id="UP000516260"/>
    </source>
</evidence>
<comment type="caution">
    <text evidence="1">The sequence shown here is derived from an EMBL/GenBank/DDBJ whole genome shotgun (WGS) entry which is preliminary data.</text>
</comment>
<dbReference type="AlphaFoldDB" id="A0A4Z2B0Q5"/>